<keyword evidence="4 5" id="KW-0472">Membrane</keyword>
<accession>A0A5N6U058</accession>
<sequence length="223" mass="25849">MVNSVINTIQWIFWALFAVAFLLFLIVGMFLPGTARNIVENGSDRKNMTLWQRSWWNSEAAIRVDSVEQDSLALATKNKSNIRIFIVPFRIIFFPDIFLCLWMHGSFYDIDYILAATVSHTFTNICQFNMLFTGLSYLPRGVRIIVGGYYYGRLMDYNYKITARQHNISVRSVSGDHLQEFPIESARSRGSYLLFISTGTLVAYGWTVYYEKHFSIPLILQFI</sequence>
<name>A0A5N6U058_ASPAV</name>
<proteinExistence type="predicted"/>
<reference evidence="6 7" key="1">
    <citation type="submission" date="2019-04" db="EMBL/GenBank/DDBJ databases">
        <title>Friends and foes A comparative genomics study of 23 Aspergillus species from section Flavi.</title>
        <authorList>
            <consortium name="DOE Joint Genome Institute"/>
            <person name="Kjaerbolling I."/>
            <person name="Vesth T."/>
            <person name="Frisvad J.C."/>
            <person name="Nybo J.L."/>
            <person name="Theobald S."/>
            <person name="Kildgaard S."/>
            <person name="Isbrandt T."/>
            <person name="Kuo A."/>
            <person name="Sato A."/>
            <person name="Lyhne E.K."/>
            <person name="Kogle M.E."/>
            <person name="Wiebenga A."/>
            <person name="Kun R.S."/>
            <person name="Lubbers R.J."/>
            <person name="Makela M.R."/>
            <person name="Barry K."/>
            <person name="Chovatia M."/>
            <person name="Clum A."/>
            <person name="Daum C."/>
            <person name="Haridas S."/>
            <person name="He G."/>
            <person name="LaButti K."/>
            <person name="Lipzen A."/>
            <person name="Mondo S."/>
            <person name="Riley R."/>
            <person name="Salamov A."/>
            <person name="Simmons B.A."/>
            <person name="Magnuson J.K."/>
            <person name="Henrissat B."/>
            <person name="Mortensen U.H."/>
            <person name="Larsen T.O."/>
            <person name="Devries R.P."/>
            <person name="Grigoriev I.V."/>
            <person name="Machida M."/>
            <person name="Baker S.E."/>
            <person name="Andersen M.R."/>
        </authorList>
    </citation>
    <scope>NUCLEOTIDE SEQUENCE [LARGE SCALE GENOMIC DNA]</scope>
    <source>
        <strain evidence="6 7">IBT 18842</strain>
    </source>
</reference>
<protein>
    <submittedName>
        <fullName evidence="6">Uncharacterized protein</fullName>
    </submittedName>
</protein>
<organism evidence="6 7">
    <name type="scientific">Aspergillus avenaceus</name>
    <dbReference type="NCBI Taxonomy" id="36643"/>
    <lineage>
        <taxon>Eukaryota</taxon>
        <taxon>Fungi</taxon>
        <taxon>Dikarya</taxon>
        <taxon>Ascomycota</taxon>
        <taxon>Pezizomycotina</taxon>
        <taxon>Eurotiomycetes</taxon>
        <taxon>Eurotiomycetidae</taxon>
        <taxon>Eurotiales</taxon>
        <taxon>Aspergillaceae</taxon>
        <taxon>Aspergillus</taxon>
        <taxon>Aspergillus subgen. Circumdati</taxon>
    </lineage>
</organism>
<dbReference type="AlphaFoldDB" id="A0A5N6U058"/>
<dbReference type="PANTHER" id="PTHR23502:SF151">
    <property type="entry name" value="MAJOR FACILITATOR SUPERFAMILY (MFS) PROFILE DOMAIN-CONTAINING PROTEIN"/>
    <property type="match status" value="1"/>
</dbReference>
<dbReference type="GO" id="GO:0005886">
    <property type="term" value="C:plasma membrane"/>
    <property type="evidence" value="ECO:0007669"/>
    <property type="project" value="TreeGrafter"/>
</dbReference>
<dbReference type="GO" id="GO:0022857">
    <property type="term" value="F:transmembrane transporter activity"/>
    <property type="evidence" value="ECO:0007669"/>
    <property type="project" value="TreeGrafter"/>
</dbReference>
<evidence type="ECO:0000256" key="4">
    <source>
        <dbReference type="ARBA" id="ARBA00023136"/>
    </source>
</evidence>
<feature type="transmembrane region" description="Helical" evidence="5">
    <location>
        <begin position="84"/>
        <end position="104"/>
    </location>
</feature>
<dbReference type="EMBL" id="ML742061">
    <property type="protein sequence ID" value="KAE8151993.1"/>
    <property type="molecule type" value="Genomic_DNA"/>
</dbReference>
<evidence type="ECO:0000256" key="1">
    <source>
        <dbReference type="ARBA" id="ARBA00004141"/>
    </source>
</evidence>
<keyword evidence="7" id="KW-1185">Reference proteome</keyword>
<evidence type="ECO:0000256" key="5">
    <source>
        <dbReference type="SAM" id="Phobius"/>
    </source>
</evidence>
<gene>
    <name evidence="6" type="ORF">BDV25DRAFT_170932</name>
</gene>
<comment type="subcellular location">
    <subcellularLocation>
        <location evidence="1">Membrane</location>
        <topology evidence="1">Multi-pass membrane protein</topology>
    </subcellularLocation>
</comment>
<evidence type="ECO:0000256" key="2">
    <source>
        <dbReference type="ARBA" id="ARBA00022692"/>
    </source>
</evidence>
<evidence type="ECO:0000313" key="6">
    <source>
        <dbReference type="EMBL" id="KAE8151993.1"/>
    </source>
</evidence>
<dbReference type="OrthoDB" id="2441642at2759"/>
<feature type="transmembrane region" description="Helical" evidence="5">
    <location>
        <begin position="192"/>
        <end position="210"/>
    </location>
</feature>
<keyword evidence="2 5" id="KW-0812">Transmembrane</keyword>
<dbReference type="InterPro" id="IPR036259">
    <property type="entry name" value="MFS_trans_sf"/>
</dbReference>
<feature type="transmembrane region" description="Helical" evidence="5">
    <location>
        <begin position="12"/>
        <end position="31"/>
    </location>
</feature>
<dbReference type="Proteomes" id="UP000325780">
    <property type="component" value="Unassembled WGS sequence"/>
</dbReference>
<keyword evidence="3 5" id="KW-1133">Transmembrane helix</keyword>
<evidence type="ECO:0000313" key="7">
    <source>
        <dbReference type="Proteomes" id="UP000325780"/>
    </source>
</evidence>
<dbReference type="PANTHER" id="PTHR23502">
    <property type="entry name" value="MAJOR FACILITATOR SUPERFAMILY"/>
    <property type="match status" value="1"/>
</dbReference>
<dbReference type="SUPFAM" id="SSF103473">
    <property type="entry name" value="MFS general substrate transporter"/>
    <property type="match status" value="1"/>
</dbReference>
<evidence type="ECO:0000256" key="3">
    <source>
        <dbReference type="ARBA" id="ARBA00022989"/>
    </source>
</evidence>